<dbReference type="EMBL" id="LZIT01000087">
    <property type="protein sequence ID" value="OBG41940.1"/>
    <property type="molecule type" value="Genomic_DNA"/>
</dbReference>
<dbReference type="Proteomes" id="UP000092086">
    <property type="component" value="Unassembled WGS sequence"/>
</dbReference>
<sequence>MNALRRYLAEEIATDYVDGLPTRREALHRLALLAGIPRDRSCAHAVRRVVCVGSVSRSR</sequence>
<protein>
    <submittedName>
        <fullName evidence="1">Uncharacterized protein</fullName>
    </submittedName>
</protein>
<reference evidence="1 2" key="1">
    <citation type="submission" date="2016-06" db="EMBL/GenBank/DDBJ databases">
        <authorList>
            <person name="Sutton G."/>
            <person name="Brinkac L."/>
            <person name="Sanka R."/>
            <person name="Adams M."/>
            <person name="Lau E."/>
            <person name="Sam S."/>
            <person name="Sreng N."/>
            <person name="Him V."/>
            <person name="Kerleguer A."/>
            <person name="Cheng S."/>
        </authorList>
    </citation>
    <scope>NUCLEOTIDE SEQUENCE [LARGE SCALE GENOMIC DNA]</scope>
    <source>
        <strain evidence="1 2">E2978</strain>
    </source>
</reference>
<name>A0ABD6P6L1_9MYCO</name>
<accession>A0ABD6P6L1</accession>
<comment type="caution">
    <text evidence="1">The sequence shown here is derived from an EMBL/GenBank/DDBJ whole genome shotgun (WGS) entry which is preliminary data.</text>
</comment>
<gene>
    <name evidence="1" type="ORF">A5672_11970</name>
</gene>
<proteinExistence type="predicted"/>
<organism evidence="1 2">
    <name type="scientific">Mycobacterium alsense</name>
    <dbReference type="NCBI Taxonomy" id="324058"/>
    <lineage>
        <taxon>Bacteria</taxon>
        <taxon>Bacillati</taxon>
        <taxon>Actinomycetota</taxon>
        <taxon>Actinomycetes</taxon>
        <taxon>Mycobacteriales</taxon>
        <taxon>Mycobacteriaceae</taxon>
        <taxon>Mycobacterium</taxon>
    </lineage>
</organism>
<evidence type="ECO:0000313" key="1">
    <source>
        <dbReference type="EMBL" id="OBG41940.1"/>
    </source>
</evidence>
<dbReference type="AlphaFoldDB" id="A0ABD6P6L1"/>
<evidence type="ECO:0000313" key="2">
    <source>
        <dbReference type="Proteomes" id="UP000092086"/>
    </source>
</evidence>